<dbReference type="GO" id="GO:0000976">
    <property type="term" value="F:transcription cis-regulatory region binding"/>
    <property type="evidence" value="ECO:0007669"/>
    <property type="project" value="TreeGrafter"/>
</dbReference>
<dbReference type="GO" id="GO:0003700">
    <property type="term" value="F:DNA-binding transcription factor activity"/>
    <property type="evidence" value="ECO:0007669"/>
    <property type="project" value="TreeGrafter"/>
</dbReference>
<evidence type="ECO:0000313" key="7">
    <source>
        <dbReference type="Proteomes" id="UP000293519"/>
    </source>
</evidence>
<evidence type="ECO:0000256" key="3">
    <source>
        <dbReference type="ARBA" id="ARBA00023163"/>
    </source>
</evidence>
<dbReference type="PANTHER" id="PTHR30055:SF234">
    <property type="entry name" value="HTH-TYPE TRANSCRIPTIONAL REGULATOR BETI"/>
    <property type="match status" value="1"/>
</dbReference>
<dbReference type="RefSeq" id="WP_130485170.1">
    <property type="nucleotide sequence ID" value="NZ_SGWW01000002.1"/>
</dbReference>
<keyword evidence="2 4" id="KW-0238">DNA-binding</keyword>
<dbReference type="SUPFAM" id="SSF46689">
    <property type="entry name" value="Homeodomain-like"/>
    <property type="match status" value="1"/>
</dbReference>
<dbReference type="InterPro" id="IPR001647">
    <property type="entry name" value="HTH_TetR"/>
</dbReference>
<name>A0A4Q7LTQ2_9MICO</name>
<reference evidence="6 7" key="1">
    <citation type="journal article" date="2015" name="Stand. Genomic Sci.">
        <title>Genomic Encyclopedia of Bacterial and Archaeal Type Strains, Phase III: the genomes of soil and plant-associated and newly described type strains.</title>
        <authorList>
            <person name="Whitman W.B."/>
            <person name="Woyke T."/>
            <person name="Klenk H.P."/>
            <person name="Zhou Y."/>
            <person name="Lilburn T.G."/>
            <person name="Beck B.J."/>
            <person name="De Vos P."/>
            <person name="Vandamme P."/>
            <person name="Eisen J.A."/>
            <person name="Garrity G."/>
            <person name="Hugenholtz P."/>
            <person name="Kyrpides N.C."/>
        </authorList>
    </citation>
    <scope>NUCLEOTIDE SEQUENCE [LARGE SCALE GENOMIC DNA]</scope>
    <source>
        <strain evidence="6 7">CV2</strain>
    </source>
</reference>
<dbReference type="InterPro" id="IPR009057">
    <property type="entry name" value="Homeodomain-like_sf"/>
</dbReference>
<sequence length="219" mass="23427">MRSVPPSDDARLRIRAAALALFGAQGVAATSVRAIAAAARVSPALVIHHYGSKEALQRACDDYVLGELMGRNADAIDNPDLGATIQQWIGDMDTFRPAFDYLARIILDGTDDGLRLWDGLVDRTEAMITAGVAAGAMRDSADPRMRAIIIAAYGLVPLLLERHIGRALGEIGLTADAVRRMTLPTLDLYTHGLYATTDVIDAARAALDGTETPRKDDST</sequence>
<evidence type="ECO:0000256" key="4">
    <source>
        <dbReference type="PROSITE-ProRule" id="PRU00335"/>
    </source>
</evidence>
<proteinExistence type="predicted"/>
<gene>
    <name evidence="6" type="ORF">EV141_1341</name>
</gene>
<dbReference type="Pfam" id="PF17933">
    <property type="entry name" value="TetR_C_25"/>
    <property type="match status" value="1"/>
</dbReference>
<evidence type="ECO:0000313" key="6">
    <source>
        <dbReference type="EMBL" id="RZS57627.1"/>
    </source>
</evidence>
<dbReference type="Gene3D" id="1.10.357.10">
    <property type="entry name" value="Tetracycline Repressor, domain 2"/>
    <property type="match status" value="1"/>
</dbReference>
<evidence type="ECO:0000256" key="1">
    <source>
        <dbReference type="ARBA" id="ARBA00023015"/>
    </source>
</evidence>
<dbReference type="Pfam" id="PF00440">
    <property type="entry name" value="TetR_N"/>
    <property type="match status" value="1"/>
</dbReference>
<dbReference type="Proteomes" id="UP000293519">
    <property type="component" value="Unassembled WGS sequence"/>
</dbReference>
<evidence type="ECO:0000256" key="2">
    <source>
        <dbReference type="ARBA" id="ARBA00023125"/>
    </source>
</evidence>
<feature type="DNA-binding region" description="H-T-H motif" evidence="4">
    <location>
        <begin position="31"/>
        <end position="50"/>
    </location>
</feature>
<dbReference type="AlphaFoldDB" id="A0A4Q7LTQ2"/>
<dbReference type="PANTHER" id="PTHR30055">
    <property type="entry name" value="HTH-TYPE TRANSCRIPTIONAL REGULATOR RUTR"/>
    <property type="match status" value="1"/>
</dbReference>
<dbReference type="InterPro" id="IPR050109">
    <property type="entry name" value="HTH-type_TetR-like_transc_reg"/>
</dbReference>
<organism evidence="6 7">
    <name type="scientific">Microcella putealis</name>
    <dbReference type="NCBI Taxonomy" id="337005"/>
    <lineage>
        <taxon>Bacteria</taxon>
        <taxon>Bacillati</taxon>
        <taxon>Actinomycetota</taxon>
        <taxon>Actinomycetes</taxon>
        <taxon>Micrococcales</taxon>
        <taxon>Microbacteriaceae</taxon>
        <taxon>Microcella</taxon>
    </lineage>
</organism>
<dbReference type="EMBL" id="SGWW01000002">
    <property type="protein sequence ID" value="RZS57627.1"/>
    <property type="molecule type" value="Genomic_DNA"/>
</dbReference>
<dbReference type="InterPro" id="IPR041484">
    <property type="entry name" value="TetR_C_25"/>
</dbReference>
<comment type="caution">
    <text evidence="6">The sequence shown here is derived from an EMBL/GenBank/DDBJ whole genome shotgun (WGS) entry which is preliminary data.</text>
</comment>
<keyword evidence="7" id="KW-1185">Reference proteome</keyword>
<keyword evidence="1" id="KW-0805">Transcription regulation</keyword>
<dbReference type="OrthoDB" id="3403733at2"/>
<accession>A0A4Q7LTQ2</accession>
<feature type="domain" description="HTH tetR-type" evidence="5">
    <location>
        <begin position="8"/>
        <end position="68"/>
    </location>
</feature>
<protein>
    <submittedName>
        <fullName evidence="6">TetR family transcriptional regulator</fullName>
    </submittedName>
</protein>
<dbReference type="PROSITE" id="PS50977">
    <property type="entry name" value="HTH_TETR_2"/>
    <property type="match status" value="1"/>
</dbReference>
<keyword evidence="3" id="KW-0804">Transcription</keyword>
<evidence type="ECO:0000259" key="5">
    <source>
        <dbReference type="PROSITE" id="PS50977"/>
    </source>
</evidence>